<name>A0ABT6T9C2_9ACTN</name>
<dbReference type="RefSeq" id="WP_282539796.1">
    <property type="nucleotide sequence ID" value="NZ_JASCIS010000068.1"/>
</dbReference>
<protein>
    <recommendedName>
        <fullName evidence="5">Gram-positive cocci surface proteins LPxTG domain-containing protein</fullName>
    </recommendedName>
</protein>
<evidence type="ECO:0000256" key="1">
    <source>
        <dbReference type="SAM" id="Phobius"/>
    </source>
</evidence>
<keyword evidence="1" id="KW-1133">Transmembrane helix</keyword>
<feature type="transmembrane region" description="Helical" evidence="1">
    <location>
        <begin position="51"/>
        <end position="70"/>
    </location>
</feature>
<keyword evidence="1" id="KW-0472">Membrane</keyword>
<organism evidence="3 4">
    <name type="scientific">Streptomyces luteolus</name>
    <dbReference type="NCBI Taxonomy" id="3043615"/>
    <lineage>
        <taxon>Bacteria</taxon>
        <taxon>Bacillati</taxon>
        <taxon>Actinomycetota</taxon>
        <taxon>Actinomycetes</taxon>
        <taxon>Kitasatosporales</taxon>
        <taxon>Streptomycetaceae</taxon>
        <taxon>Streptomyces</taxon>
    </lineage>
</organism>
<comment type="caution">
    <text evidence="3">The sequence shown here is derived from an EMBL/GenBank/DDBJ whole genome shotgun (WGS) entry which is preliminary data.</text>
</comment>
<evidence type="ECO:0008006" key="5">
    <source>
        <dbReference type="Google" id="ProtNLM"/>
    </source>
</evidence>
<proteinExistence type="predicted"/>
<keyword evidence="4" id="KW-1185">Reference proteome</keyword>
<reference evidence="3 4" key="1">
    <citation type="submission" date="2023-05" db="EMBL/GenBank/DDBJ databases">
        <title>Draft genome sequence of Streptomyces sp. B-S-A12 isolated from a cave soil in Thailand.</title>
        <authorList>
            <person name="Chamroensaksri N."/>
            <person name="Muangham S."/>
        </authorList>
    </citation>
    <scope>NUCLEOTIDE SEQUENCE [LARGE SCALE GENOMIC DNA]</scope>
    <source>
        <strain evidence="3 4">B-S-A12</strain>
    </source>
</reference>
<evidence type="ECO:0000313" key="3">
    <source>
        <dbReference type="EMBL" id="MDI3423968.1"/>
    </source>
</evidence>
<sequence length="86" mass="8628">MTGKTPPRIAVLGTLASAALLLAVAAPPALAVEQRTVPYAAEAEHPEAGPLALGSAAVAVGAGVFGIALLRRRRAERADSSEDGRS</sequence>
<keyword evidence="1" id="KW-0812">Transmembrane</keyword>
<dbReference type="Proteomes" id="UP001237105">
    <property type="component" value="Unassembled WGS sequence"/>
</dbReference>
<accession>A0ABT6T9C2</accession>
<feature type="chain" id="PRO_5045761586" description="Gram-positive cocci surface proteins LPxTG domain-containing protein" evidence="2">
    <location>
        <begin position="32"/>
        <end position="86"/>
    </location>
</feature>
<evidence type="ECO:0000313" key="4">
    <source>
        <dbReference type="Proteomes" id="UP001237105"/>
    </source>
</evidence>
<gene>
    <name evidence="3" type="ORF">QIT00_36430</name>
</gene>
<feature type="signal peptide" evidence="2">
    <location>
        <begin position="1"/>
        <end position="31"/>
    </location>
</feature>
<dbReference type="EMBL" id="JASCIS010000068">
    <property type="protein sequence ID" value="MDI3423968.1"/>
    <property type="molecule type" value="Genomic_DNA"/>
</dbReference>
<evidence type="ECO:0000256" key="2">
    <source>
        <dbReference type="SAM" id="SignalP"/>
    </source>
</evidence>
<keyword evidence="2" id="KW-0732">Signal</keyword>